<keyword evidence="1 7" id="KW-0963">Cytoplasm</keyword>
<evidence type="ECO:0000256" key="1">
    <source>
        <dbReference type="ARBA" id="ARBA00022490"/>
    </source>
</evidence>
<dbReference type="InterPro" id="IPR035901">
    <property type="entry name" value="GIY-YIG_endonuc_sf"/>
</dbReference>
<evidence type="ECO:0000313" key="12">
    <source>
        <dbReference type="Proteomes" id="UP000632498"/>
    </source>
</evidence>
<dbReference type="PANTHER" id="PTHR30562:SF1">
    <property type="entry name" value="UVRABC SYSTEM PROTEIN C"/>
    <property type="match status" value="1"/>
</dbReference>
<comment type="subcellular location">
    <subcellularLocation>
        <location evidence="7">Cytoplasm</location>
    </subcellularLocation>
</comment>
<dbReference type="PROSITE" id="PS50165">
    <property type="entry name" value="UVRC"/>
    <property type="match status" value="1"/>
</dbReference>
<dbReference type="AlphaFoldDB" id="A0A917FBB9"/>
<dbReference type="InterPro" id="IPR004791">
    <property type="entry name" value="UvrC"/>
</dbReference>
<dbReference type="SUPFAM" id="SSF47781">
    <property type="entry name" value="RuvA domain 2-like"/>
    <property type="match status" value="1"/>
</dbReference>
<dbReference type="GO" id="GO:0009380">
    <property type="term" value="C:excinuclease repair complex"/>
    <property type="evidence" value="ECO:0007669"/>
    <property type="project" value="InterPro"/>
</dbReference>
<reference evidence="11" key="2">
    <citation type="submission" date="2020-09" db="EMBL/GenBank/DDBJ databases">
        <authorList>
            <person name="Sun Q."/>
            <person name="Zhou Y."/>
        </authorList>
    </citation>
    <scope>NUCLEOTIDE SEQUENCE</scope>
    <source>
        <strain evidence="11">CGMCC 1.15254</strain>
    </source>
</reference>
<comment type="caution">
    <text evidence="11">The sequence shown here is derived from an EMBL/GenBank/DDBJ whole genome shotgun (WGS) entry which is preliminary data.</text>
</comment>
<feature type="domain" description="UvrC family homology region profile" evidence="10">
    <location>
        <begin position="278"/>
        <end position="506"/>
    </location>
</feature>
<dbReference type="Gene3D" id="4.10.860.10">
    <property type="entry name" value="UVR domain"/>
    <property type="match status" value="1"/>
</dbReference>
<dbReference type="PROSITE" id="PS50151">
    <property type="entry name" value="UVR"/>
    <property type="match status" value="1"/>
</dbReference>
<comment type="subunit">
    <text evidence="7">Interacts with UvrB in an incision complex.</text>
</comment>
<dbReference type="GO" id="GO:0009432">
    <property type="term" value="P:SOS response"/>
    <property type="evidence" value="ECO:0007669"/>
    <property type="project" value="UniProtKB-UniRule"/>
</dbReference>
<name>A0A917FBB9_9PROT</name>
<dbReference type="Pfam" id="PF08459">
    <property type="entry name" value="UvrC_RNaseH_dom"/>
    <property type="match status" value="1"/>
</dbReference>
<dbReference type="GO" id="GO:0005737">
    <property type="term" value="C:cytoplasm"/>
    <property type="evidence" value="ECO:0007669"/>
    <property type="project" value="UniProtKB-SubCell"/>
</dbReference>
<dbReference type="Gene3D" id="3.40.1440.10">
    <property type="entry name" value="GIY-YIG endonuclease"/>
    <property type="match status" value="1"/>
</dbReference>
<evidence type="ECO:0000259" key="10">
    <source>
        <dbReference type="PROSITE" id="PS50165"/>
    </source>
</evidence>
<evidence type="ECO:0000259" key="9">
    <source>
        <dbReference type="PROSITE" id="PS50164"/>
    </source>
</evidence>
<evidence type="ECO:0000256" key="6">
    <source>
        <dbReference type="ARBA" id="ARBA00023236"/>
    </source>
</evidence>
<evidence type="ECO:0000256" key="7">
    <source>
        <dbReference type="HAMAP-Rule" id="MF_00203"/>
    </source>
</evidence>
<dbReference type="InterPro" id="IPR010994">
    <property type="entry name" value="RuvA_2-like"/>
</dbReference>
<dbReference type="PROSITE" id="PS50164">
    <property type="entry name" value="GIY_YIG"/>
    <property type="match status" value="1"/>
</dbReference>
<accession>A0A917FBB9</accession>
<proteinExistence type="inferred from homology"/>
<dbReference type="InterPro" id="IPR001162">
    <property type="entry name" value="UvrC_RNase_H_dom"/>
</dbReference>
<protein>
    <recommendedName>
        <fullName evidence="7">UvrABC system protein C</fullName>
        <shortName evidence="7">Protein UvrC</shortName>
    </recommendedName>
    <alternativeName>
        <fullName evidence="7">Excinuclease ABC subunit C</fullName>
    </alternativeName>
</protein>
<dbReference type="GO" id="GO:0009381">
    <property type="term" value="F:excinuclease ABC activity"/>
    <property type="evidence" value="ECO:0007669"/>
    <property type="project" value="UniProtKB-UniRule"/>
</dbReference>
<feature type="domain" description="UVR" evidence="8">
    <location>
        <begin position="227"/>
        <end position="262"/>
    </location>
</feature>
<keyword evidence="6 7" id="KW-0742">SOS response</keyword>
<dbReference type="GO" id="GO:0006289">
    <property type="term" value="P:nucleotide-excision repair"/>
    <property type="evidence" value="ECO:0007669"/>
    <property type="project" value="UniProtKB-UniRule"/>
</dbReference>
<reference evidence="11" key="1">
    <citation type="journal article" date="2014" name="Int. J. Syst. Evol. Microbiol.">
        <title>Complete genome sequence of Corynebacterium casei LMG S-19264T (=DSM 44701T), isolated from a smear-ripened cheese.</title>
        <authorList>
            <consortium name="US DOE Joint Genome Institute (JGI-PGF)"/>
            <person name="Walter F."/>
            <person name="Albersmeier A."/>
            <person name="Kalinowski J."/>
            <person name="Ruckert C."/>
        </authorList>
    </citation>
    <scope>NUCLEOTIDE SEQUENCE</scope>
    <source>
        <strain evidence="11">CGMCC 1.15254</strain>
    </source>
</reference>
<dbReference type="Pfam" id="PF14520">
    <property type="entry name" value="HHH_5"/>
    <property type="match status" value="1"/>
</dbReference>
<comment type="function">
    <text evidence="7">The UvrABC repair system catalyzes the recognition and processing of DNA lesions. UvrC both incises the 5' and 3' sides of the lesion. The N-terminal half is responsible for the 3' incision and the C-terminal half is responsible for the 5' incision.</text>
</comment>
<evidence type="ECO:0000256" key="2">
    <source>
        <dbReference type="ARBA" id="ARBA00022763"/>
    </source>
</evidence>
<dbReference type="InterPro" id="IPR036876">
    <property type="entry name" value="UVR_dom_sf"/>
</dbReference>
<dbReference type="InterPro" id="IPR001943">
    <property type="entry name" value="UVR_dom"/>
</dbReference>
<dbReference type="Pfam" id="PF01541">
    <property type="entry name" value="GIY-YIG"/>
    <property type="match status" value="1"/>
</dbReference>
<dbReference type="CDD" id="cd10434">
    <property type="entry name" value="GIY-YIG_UvrC_Cho"/>
    <property type="match status" value="1"/>
</dbReference>
<dbReference type="FunFam" id="3.40.1440.10:FF:000001">
    <property type="entry name" value="UvrABC system protein C"/>
    <property type="match status" value="1"/>
</dbReference>
<keyword evidence="4 7" id="KW-0267">Excision nuclease</keyword>
<dbReference type="InterPro" id="IPR000305">
    <property type="entry name" value="GIY-YIG_endonuc"/>
</dbReference>
<dbReference type="InterPro" id="IPR038476">
    <property type="entry name" value="UvrC_RNase_H_dom_sf"/>
</dbReference>
<feature type="domain" description="GIY-YIG" evidence="9">
    <location>
        <begin position="39"/>
        <end position="117"/>
    </location>
</feature>
<dbReference type="Pfam" id="PF22920">
    <property type="entry name" value="UvrC_RNaseH"/>
    <property type="match status" value="1"/>
</dbReference>
<dbReference type="Pfam" id="PF02151">
    <property type="entry name" value="UVR"/>
    <property type="match status" value="1"/>
</dbReference>
<dbReference type="Gene3D" id="3.30.420.340">
    <property type="entry name" value="UvrC, RNAse H endonuclease domain"/>
    <property type="match status" value="1"/>
</dbReference>
<organism evidence="11 12">
    <name type="scientific">Terasakiella brassicae</name>
    <dbReference type="NCBI Taxonomy" id="1634917"/>
    <lineage>
        <taxon>Bacteria</taxon>
        <taxon>Pseudomonadati</taxon>
        <taxon>Pseudomonadota</taxon>
        <taxon>Alphaproteobacteria</taxon>
        <taxon>Rhodospirillales</taxon>
        <taxon>Terasakiellaceae</taxon>
        <taxon>Terasakiella</taxon>
    </lineage>
</organism>
<comment type="similarity">
    <text evidence="7">Belongs to the UvrC family.</text>
</comment>
<dbReference type="HAMAP" id="MF_00203">
    <property type="entry name" value="UvrC"/>
    <property type="match status" value="1"/>
</dbReference>
<dbReference type="SUPFAM" id="SSF82771">
    <property type="entry name" value="GIY-YIG endonuclease"/>
    <property type="match status" value="1"/>
</dbReference>
<dbReference type="NCBIfam" id="NF001824">
    <property type="entry name" value="PRK00558.1-5"/>
    <property type="match status" value="1"/>
</dbReference>
<dbReference type="FunFam" id="3.30.420.340:FF:000001">
    <property type="entry name" value="UvrABC system protein C"/>
    <property type="match status" value="1"/>
</dbReference>
<dbReference type="SUPFAM" id="SSF46600">
    <property type="entry name" value="C-terminal UvrC-binding domain of UvrB"/>
    <property type="match status" value="1"/>
</dbReference>
<dbReference type="NCBIfam" id="TIGR00194">
    <property type="entry name" value="uvrC"/>
    <property type="match status" value="1"/>
</dbReference>
<dbReference type="Gene3D" id="1.10.150.20">
    <property type="entry name" value="5' to 3' exonuclease, C-terminal subdomain"/>
    <property type="match status" value="1"/>
</dbReference>
<dbReference type="GO" id="GO:0003677">
    <property type="term" value="F:DNA binding"/>
    <property type="evidence" value="ECO:0007669"/>
    <property type="project" value="UniProtKB-UniRule"/>
</dbReference>
<keyword evidence="3 7" id="KW-0228">DNA excision</keyword>
<evidence type="ECO:0000256" key="5">
    <source>
        <dbReference type="ARBA" id="ARBA00023204"/>
    </source>
</evidence>
<dbReference type="PANTHER" id="PTHR30562">
    <property type="entry name" value="UVRC/OXIDOREDUCTASE"/>
    <property type="match status" value="1"/>
</dbReference>
<keyword evidence="5 7" id="KW-0234">DNA repair</keyword>
<gene>
    <name evidence="7 11" type="primary">uvrC</name>
    <name evidence="11" type="ORF">GCM10011332_14350</name>
</gene>
<keyword evidence="2 7" id="KW-0227">DNA damage</keyword>
<dbReference type="InterPro" id="IPR050066">
    <property type="entry name" value="UvrABC_protein_C"/>
</dbReference>
<evidence type="ECO:0000256" key="3">
    <source>
        <dbReference type="ARBA" id="ARBA00022769"/>
    </source>
</evidence>
<evidence type="ECO:0000256" key="4">
    <source>
        <dbReference type="ARBA" id="ARBA00022881"/>
    </source>
</evidence>
<keyword evidence="12" id="KW-1185">Reference proteome</keyword>
<dbReference type="EMBL" id="BMHV01000008">
    <property type="protein sequence ID" value="GGF61687.1"/>
    <property type="molecule type" value="Genomic_DNA"/>
</dbReference>
<evidence type="ECO:0000313" key="11">
    <source>
        <dbReference type="EMBL" id="GGF61687.1"/>
    </source>
</evidence>
<sequence>MNELRHEENSTLEVPDSGIKGSLTRGMDVIKGYLKTLASRPGVYRMLNEKGDVLYVGKAKSLKKRVANYTTPQRLTIRIQRMISQTYAMEFITTHTEAEALLLESNLIKKLKPRYNILLRDDKSFPMILVTGDHDYPQVLKHRGAKNRKGRYFGPFASAWAVNETLNTLQRAFLLRPCSDSIFASRTRPCLQYQIKRCSAPCVGRISVREYAKLVEQSERFLRGDSKALQNELAQRMAEASENLEFEEAAIYRDRISAMTRIQQRQDINIEGLEEADVIAGFLDGGQTCIQVFFFRAGANFGNRAYYPAHGSKEELPDILEAFIGQFYADKQPPKQILVSHDLPGHAILEEALCVRAERKISLQCPKRGEKTKLITHAMNNAREALGRRLAQSASQRRLLQETQRIMQMESMPERIEVYDNSHIQGTNSVGAMIAAGPDGFIKNAYRKFNIKTAQSDDDYAMMREVLTRRFSRAIKEDPDKEKGQWPDLVIIDGGKGQLGVAISVFEELGIDDVTLAGISKGPERNAGYDKIVIPGQEPFQLEHTDPVNHFIQRLRDEAHRFAIGTHRAKRGKATTKSVLDDINGVGAKRKKALLHHFGSAKGVAQAGLSDLEAVDGINKTTAKLIYDHFHEN</sequence>
<dbReference type="InterPro" id="IPR047296">
    <property type="entry name" value="GIY-YIG_UvrC_Cho"/>
</dbReference>
<evidence type="ECO:0000259" key="8">
    <source>
        <dbReference type="PROSITE" id="PS50151"/>
    </source>
</evidence>
<dbReference type="SMART" id="SM00465">
    <property type="entry name" value="GIYc"/>
    <property type="match status" value="1"/>
</dbReference>
<dbReference type="Proteomes" id="UP000632498">
    <property type="component" value="Unassembled WGS sequence"/>
</dbReference>